<organism evidence="2 3">
    <name type="scientific">Actinophytocola xinjiangensis</name>
    <dbReference type="NCBI Taxonomy" id="485602"/>
    <lineage>
        <taxon>Bacteria</taxon>
        <taxon>Bacillati</taxon>
        <taxon>Actinomycetota</taxon>
        <taxon>Actinomycetes</taxon>
        <taxon>Pseudonocardiales</taxon>
        <taxon>Pseudonocardiaceae</taxon>
    </lineage>
</organism>
<proteinExistence type="predicted"/>
<name>A0A7Z1AWI4_9PSEU</name>
<protein>
    <submittedName>
        <fullName evidence="2">Uncharacterized protein</fullName>
    </submittedName>
</protein>
<gene>
    <name evidence="2" type="ORF">BLA60_24535</name>
</gene>
<dbReference type="Proteomes" id="UP000185696">
    <property type="component" value="Unassembled WGS sequence"/>
</dbReference>
<accession>A0A7Z1AWI4</accession>
<evidence type="ECO:0000256" key="1">
    <source>
        <dbReference type="SAM" id="MobiDB-lite"/>
    </source>
</evidence>
<reference evidence="2 3" key="1">
    <citation type="submission" date="2016-12" db="EMBL/GenBank/DDBJ databases">
        <title>The draft genome sequence of Actinophytocola xinjiangensis.</title>
        <authorList>
            <person name="Wang W."/>
            <person name="Yuan L."/>
        </authorList>
    </citation>
    <scope>NUCLEOTIDE SEQUENCE [LARGE SCALE GENOMIC DNA]</scope>
    <source>
        <strain evidence="2 3">CGMCC 4.4663</strain>
    </source>
</reference>
<dbReference type="AlphaFoldDB" id="A0A7Z1AWI4"/>
<comment type="caution">
    <text evidence="2">The sequence shown here is derived from an EMBL/GenBank/DDBJ whole genome shotgun (WGS) entry which is preliminary data.</text>
</comment>
<feature type="compositionally biased region" description="Basic and acidic residues" evidence="1">
    <location>
        <begin position="50"/>
        <end position="63"/>
    </location>
</feature>
<dbReference type="EMBL" id="MSIF01000013">
    <property type="protein sequence ID" value="OLF08042.1"/>
    <property type="molecule type" value="Genomic_DNA"/>
</dbReference>
<sequence>MTVHARQVARHCREQMAARDEDQRDEHCDQHRDQHRDQHQANQPDTPPLEETRPMSREEALRA</sequence>
<evidence type="ECO:0000313" key="2">
    <source>
        <dbReference type="EMBL" id="OLF08042.1"/>
    </source>
</evidence>
<feature type="region of interest" description="Disordered" evidence="1">
    <location>
        <begin position="1"/>
        <end position="63"/>
    </location>
</feature>
<evidence type="ECO:0000313" key="3">
    <source>
        <dbReference type="Proteomes" id="UP000185696"/>
    </source>
</evidence>
<feature type="compositionally biased region" description="Basic and acidic residues" evidence="1">
    <location>
        <begin position="11"/>
        <end position="39"/>
    </location>
</feature>
<keyword evidence="3" id="KW-1185">Reference proteome</keyword>